<evidence type="ECO:0000256" key="1">
    <source>
        <dbReference type="SAM" id="Phobius"/>
    </source>
</evidence>
<dbReference type="EMBL" id="QETF01000003">
    <property type="protein sequence ID" value="PWG17883.1"/>
    <property type="molecule type" value="Genomic_DNA"/>
</dbReference>
<keyword evidence="1" id="KW-0812">Transmembrane</keyword>
<keyword evidence="4" id="KW-1185">Reference proteome</keyword>
<evidence type="ECO:0000259" key="2">
    <source>
        <dbReference type="PROSITE" id="PS50930"/>
    </source>
</evidence>
<dbReference type="GO" id="GO:0003677">
    <property type="term" value="F:DNA binding"/>
    <property type="evidence" value="ECO:0007669"/>
    <property type="project" value="InterPro"/>
</dbReference>
<dbReference type="InterPro" id="IPR007492">
    <property type="entry name" value="LytTR_DNA-bd_dom"/>
</dbReference>
<dbReference type="Gene3D" id="2.40.50.1020">
    <property type="entry name" value="LytTr DNA-binding domain"/>
    <property type="match status" value="1"/>
</dbReference>
<dbReference type="SMART" id="SM00850">
    <property type="entry name" value="LytTR"/>
    <property type="match status" value="1"/>
</dbReference>
<dbReference type="PROSITE" id="PS50930">
    <property type="entry name" value="HTH_LYTTR"/>
    <property type="match status" value="1"/>
</dbReference>
<reference evidence="4" key="1">
    <citation type="submission" date="2018-05" db="EMBL/GenBank/DDBJ databases">
        <authorList>
            <person name="Du Z."/>
            <person name="Wang X."/>
        </authorList>
    </citation>
    <scope>NUCLEOTIDE SEQUENCE [LARGE SCALE GENOMIC DNA]</scope>
    <source>
        <strain evidence="4">WDS4C29</strain>
    </source>
</reference>
<feature type="domain" description="HTH LytTR-type" evidence="2">
    <location>
        <begin position="162"/>
        <end position="250"/>
    </location>
</feature>
<dbReference type="Proteomes" id="UP000245293">
    <property type="component" value="Unassembled WGS sequence"/>
</dbReference>
<gene>
    <name evidence="3" type="ORF">DFK10_03970</name>
</gene>
<proteinExistence type="predicted"/>
<dbReference type="AlphaFoldDB" id="A0A2V1P5U7"/>
<sequence>MFMRHVWRDFCREITGLLSETRPSWGISFGLVILALLADPFTAISEFPTLQKVITWCLLVGGGAVLAILFRGCLRLIPRDISQGQETVLVSALLGMLYAPLIYLWLASLGMPPNPVYTTTLVVASALMVSSLRQAITETSPAPMPRRDRFYDRLPNVGDAHVIRLSSADHHVMVRLSDGQSLRLRMRLRDAVAEMDETRGFCVHRSHWVALRDIKGVQISGARERVVLYSGDTLPVGPKYRPNLVNAGFLPD</sequence>
<dbReference type="OrthoDB" id="7028951at2"/>
<feature type="transmembrane region" description="Helical" evidence="1">
    <location>
        <begin position="53"/>
        <end position="74"/>
    </location>
</feature>
<dbReference type="Pfam" id="PF04397">
    <property type="entry name" value="LytTR"/>
    <property type="match status" value="1"/>
</dbReference>
<comment type="caution">
    <text evidence="3">The sequence shown here is derived from an EMBL/GenBank/DDBJ whole genome shotgun (WGS) entry which is preliminary data.</text>
</comment>
<keyword evidence="1" id="KW-1133">Transmembrane helix</keyword>
<accession>A0A2V1P5U7</accession>
<keyword evidence="1" id="KW-0472">Membrane</keyword>
<feature type="transmembrane region" description="Helical" evidence="1">
    <location>
        <begin position="86"/>
        <end position="105"/>
    </location>
</feature>
<name>A0A2V1P5U7_9RHOB</name>
<evidence type="ECO:0000313" key="3">
    <source>
        <dbReference type="EMBL" id="PWG17883.1"/>
    </source>
</evidence>
<organism evidence="3 4">
    <name type="scientific">Salibaculum griseiflavum</name>
    <dbReference type="NCBI Taxonomy" id="1914409"/>
    <lineage>
        <taxon>Bacteria</taxon>
        <taxon>Pseudomonadati</taxon>
        <taxon>Pseudomonadota</taxon>
        <taxon>Alphaproteobacteria</taxon>
        <taxon>Rhodobacterales</taxon>
        <taxon>Roseobacteraceae</taxon>
        <taxon>Salibaculum</taxon>
    </lineage>
</organism>
<protein>
    <recommendedName>
        <fullName evidence="2">HTH LytTR-type domain-containing protein</fullName>
    </recommendedName>
</protein>
<evidence type="ECO:0000313" key="4">
    <source>
        <dbReference type="Proteomes" id="UP000245293"/>
    </source>
</evidence>